<feature type="region of interest" description="Disordered" evidence="1">
    <location>
        <begin position="35"/>
        <end position="105"/>
    </location>
</feature>
<feature type="compositionally biased region" description="Pro residues" evidence="1">
    <location>
        <begin position="79"/>
        <end position="93"/>
    </location>
</feature>
<name>G2LL85_CHLTF</name>
<keyword evidence="3" id="KW-1185">Reference proteome</keyword>
<dbReference type="HOGENOM" id="CLU_1319024_0_0_0"/>
<reference evidence="2 3" key="1">
    <citation type="journal article" date="2012" name="Environ. Microbiol.">
        <title>Complete genome of Candidatus Chloracidobacterium thermophilum, a chlorophyll-based photoheterotroph belonging to the phylum Acidobacteria.</title>
        <authorList>
            <person name="Garcia Costas A.M."/>
            <person name="Liu Z."/>
            <person name="Tomsho L.P."/>
            <person name="Schuster S.C."/>
            <person name="Ward D.M."/>
            <person name="Bryant D.A."/>
        </authorList>
    </citation>
    <scope>NUCLEOTIDE SEQUENCE [LARGE SCALE GENOMIC DNA]</scope>
    <source>
        <strain evidence="2 3">B</strain>
    </source>
</reference>
<dbReference type="EMBL" id="CP002515">
    <property type="protein sequence ID" value="AEP13761.1"/>
    <property type="molecule type" value="Genomic_DNA"/>
</dbReference>
<dbReference type="Proteomes" id="UP000006791">
    <property type="component" value="Chromosome 2"/>
</dbReference>
<organism evidence="2 3">
    <name type="scientific">Chloracidobacterium thermophilum (strain B)</name>
    <dbReference type="NCBI Taxonomy" id="981222"/>
    <lineage>
        <taxon>Bacteria</taxon>
        <taxon>Pseudomonadati</taxon>
        <taxon>Acidobacteriota</taxon>
        <taxon>Terriglobia</taxon>
        <taxon>Terriglobales</taxon>
        <taxon>Acidobacteriaceae</taxon>
        <taxon>Chloracidobacterium</taxon>
    </lineage>
</organism>
<sequence length="208" mass="21491">MRGTPGQGGVPNAYWECAPNVVVPAGTYTIVDSDPATWAQNSGTGGAGMAVVKGYPAEADGRTPPASPPDNPPGGGRQQPPPTSPPVSPPSSPPGGGMRQPPPSSQKVIEAVFKNASSDPVHLCVAGEAFGPENRIGPGETRRVRVTIPADAERSGRIKFVAGRNGQVIATGMWDYDPSAPSRYPVVTFPDEDNPFAKGKLVVTTGLR</sequence>
<dbReference type="AlphaFoldDB" id="G2LL85"/>
<evidence type="ECO:0000313" key="3">
    <source>
        <dbReference type="Proteomes" id="UP000006791"/>
    </source>
</evidence>
<dbReference type="STRING" id="981222.Cabther_B0764"/>
<proteinExistence type="predicted"/>
<evidence type="ECO:0000256" key="1">
    <source>
        <dbReference type="SAM" id="MobiDB-lite"/>
    </source>
</evidence>
<evidence type="ECO:0000313" key="2">
    <source>
        <dbReference type="EMBL" id="AEP13761.1"/>
    </source>
</evidence>
<dbReference type="KEGG" id="ctm:Cabther_B0764"/>
<protein>
    <submittedName>
        <fullName evidence="2">Uncharacterized protein</fullName>
    </submittedName>
</protein>
<gene>
    <name evidence="2" type="ordered locus">Cabther_B0764</name>
</gene>
<accession>G2LL85</accession>